<dbReference type="Pfam" id="PF20791">
    <property type="entry name" value="Acyl-ACP_TE_C"/>
    <property type="match status" value="1"/>
</dbReference>
<keyword evidence="13" id="KW-1133">Transmembrane helix</keyword>
<dbReference type="EC" id="3.1.2.-" evidence="11"/>
<sequence length="512" mass="58036">MTPIFSLVKDLNHTKTQWALKLRLVRAYDVNAYDVNAYGNNNEPFTFNCFFKDCTDDVIHATVPKNHIAKFKPLFVAGGLYIVSNIMMLLVELLLSRQLALLQVENASWMIHIAIDVDDASPTKRSLEEAFSTNASLKKLKKEGHFRHATPPWGTATTAIARFDGLIRPPPDRSFAAAIWCGRSRTARCLRVASVATGEPKSKQQQESSHQPSLADRLRLGSLTEDGFSYKEKFIVRCYEVGLNKTATVETIANLLQEVGCNHAQSVGFSTDGFATTTTMRKLHLIWVTARMHIEIYKYPAWGDVVEIETWCQSEGRIGTRRDWILKDFATGEVIGRATSKWVMMNQDTRRLQKVNDDVRDEYLVFCPKTLRLAFPEENNASLKKIAKLDDPAQYSKVGLVPRRADLDMNQHVNNVAYIGWVLESMPQEIIDSHELQTITLDYRRECQQDDVVDSLTAPEDAFSELRGTNGSPAVAKDENDHLQFLHLLRLSNDGSEINRGRTEWRMKAAKR</sequence>
<feature type="transmembrane region" description="Helical" evidence="13">
    <location>
        <begin position="74"/>
        <end position="95"/>
    </location>
</feature>
<dbReference type="GO" id="GO:0016297">
    <property type="term" value="F:fatty acyl-[ACP] hydrolase activity"/>
    <property type="evidence" value="ECO:0007669"/>
    <property type="project" value="InterPro"/>
</dbReference>
<dbReference type="Pfam" id="PF01643">
    <property type="entry name" value="Acyl-ACP_TE"/>
    <property type="match status" value="1"/>
</dbReference>
<evidence type="ECO:0000256" key="7">
    <source>
        <dbReference type="ARBA" id="ARBA00022832"/>
    </source>
</evidence>
<evidence type="ECO:0000256" key="6">
    <source>
        <dbReference type="ARBA" id="ARBA00022801"/>
    </source>
</evidence>
<feature type="compositionally biased region" description="Polar residues" evidence="12">
    <location>
        <begin position="203"/>
        <end position="212"/>
    </location>
</feature>
<comment type="function">
    <text evidence="11">Plays an essential role in chain termination during de novo fatty acid synthesis.</text>
</comment>
<evidence type="ECO:0000313" key="17">
    <source>
        <dbReference type="Proteomes" id="UP000653305"/>
    </source>
</evidence>
<comment type="subcellular location">
    <subcellularLocation>
        <location evidence="1 11">Plastid</location>
        <location evidence="1 11">Chloroplast</location>
    </subcellularLocation>
</comment>
<evidence type="ECO:0000256" key="4">
    <source>
        <dbReference type="ARBA" id="ARBA00022528"/>
    </source>
</evidence>
<keyword evidence="13" id="KW-0472">Membrane</keyword>
<evidence type="ECO:0000259" key="14">
    <source>
        <dbReference type="Pfam" id="PF01643"/>
    </source>
</evidence>
<dbReference type="InterPro" id="IPR049427">
    <property type="entry name" value="Acyl-ACP_TE_C"/>
</dbReference>
<keyword evidence="7 11" id="KW-0276">Fatty acid metabolism</keyword>
<keyword evidence="4 11" id="KW-0150">Chloroplast</keyword>
<comment type="caution">
    <text evidence="16">The sequence shown here is derived from an EMBL/GenBank/DDBJ whole genome shotgun (WGS) entry which is preliminary data.</text>
</comment>
<evidence type="ECO:0000256" key="11">
    <source>
        <dbReference type="RuleBase" id="RU363096"/>
    </source>
</evidence>
<dbReference type="Gene3D" id="2.40.50.140">
    <property type="entry name" value="Nucleic acid-binding proteins"/>
    <property type="match status" value="1"/>
</dbReference>
<dbReference type="FunFam" id="3.10.129.10:FF:000014">
    <property type="entry name" value="Acyl-[acyl-carrier-protein] hydrolase"/>
    <property type="match status" value="1"/>
</dbReference>
<dbReference type="EMBL" id="BMAC01000768">
    <property type="protein sequence ID" value="GFQ02702.1"/>
    <property type="molecule type" value="Genomic_DNA"/>
</dbReference>
<proteinExistence type="inferred from homology"/>
<evidence type="ECO:0000256" key="1">
    <source>
        <dbReference type="ARBA" id="ARBA00004229"/>
    </source>
</evidence>
<dbReference type="InterPro" id="IPR012340">
    <property type="entry name" value="NA-bd_OB-fold"/>
</dbReference>
<dbReference type="AlphaFoldDB" id="A0A830D8J3"/>
<dbReference type="InterPro" id="IPR045023">
    <property type="entry name" value="FATA/B"/>
</dbReference>
<organism evidence="16 17">
    <name type="scientific">Phtheirospermum japonicum</name>
    <dbReference type="NCBI Taxonomy" id="374723"/>
    <lineage>
        <taxon>Eukaryota</taxon>
        <taxon>Viridiplantae</taxon>
        <taxon>Streptophyta</taxon>
        <taxon>Embryophyta</taxon>
        <taxon>Tracheophyta</taxon>
        <taxon>Spermatophyta</taxon>
        <taxon>Magnoliopsida</taxon>
        <taxon>eudicotyledons</taxon>
        <taxon>Gunneridae</taxon>
        <taxon>Pentapetalae</taxon>
        <taxon>asterids</taxon>
        <taxon>lamiids</taxon>
        <taxon>Lamiales</taxon>
        <taxon>Orobanchaceae</taxon>
        <taxon>Orobanchaceae incertae sedis</taxon>
        <taxon>Phtheirospermum</taxon>
    </lineage>
</organism>
<accession>A0A830D8J3</accession>
<evidence type="ECO:0000313" key="16">
    <source>
        <dbReference type="EMBL" id="GFQ02702.1"/>
    </source>
</evidence>
<evidence type="ECO:0000256" key="13">
    <source>
        <dbReference type="SAM" id="Phobius"/>
    </source>
</evidence>
<keyword evidence="9 11" id="KW-0443">Lipid metabolism</keyword>
<feature type="domain" description="Acyl-ACP thioesterase-like C-terminal" evidence="15">
    <location>
        <begin position="393"/>
        <end position="506"/>
    </location>
</feature>
<keyword evidence="13" id="KW-0812">Transmembrane</keyword>
<dbReference type="PANTHER" id="PTHR31727:SF6">
    <property type="entry name" value="OLEOYL-ACYL CARRIER PROTEIN THIOESTERASE 1, CHLOROPLASTIC"/>
    <property type="match status" value="1"/>
</dbReference>
<keyword evidence="6 11" id="KW-0378">Hydrolase</keyword>
<dbReference type="GO" id="GO:0009507">
    <property type="term" value="C:chloroplast"/>
    <property type="evidence" value="ECO:0007669"/>
    <property type="project" value="UniProtKB-SubCell"/>
</dbReference>
<evidence type="ECO:0000256" key="8">
    <source>
        <dbReference type="ARBA" id="ARBA00022946"/>
    </source>
</evidence>
<feature type="region of interest" description="Disordered" evidence="12">
    <location>
        <begin position="196"/>
        <end position="216"/>
    </location>
</feature>
<protein>
    <recommendedName>
        <fullName evidence="11">Acyl-[acyl-carrier-protein] hydrolase</fullName>
        <ecNumber evidence="11">3.1.2.-</ecNumber>
    </recommendedName>
</protein>
<dbReference type="CDD" id="cd00586">
    <property type="entry name" value="4HBT"/>
    <property type="match status" value="1"/>
</dbReference>
<evidence type="ECO:0000256" key="9">
    <source>
        <dbReference type="ARBA" id="ARBA00023098"/>
    </source>
</evidence>
<dbReference type="GO" id="GO:0000036">
    <property type="term" value="F:acyl carrier activity"/>
    <property type="evidence" value="ECO:0007669"/>
    <property type="project" value="TreeGrafter"/>
</dbReference>
<evidence type="ECO:0000256" key="10">
    <source>
        <dbReference type="ARBA" id="ARBA00023160"/>
    </source>
</evidence>
<comment type="similarity">
    <text evidence="2 11">Belongs to the acyl-ACP thioesterase family.</text>
</comment>
<name>A0A830D8J3_9LAMI</name>
<dbReference type="Gene3D" id="3.10.129.10">
    <property type="entry name" value="Hotdog Thioesterase"/>
    <property type="match status" value="1"/>
</dbReference>
<keyword evidence="3 11" id="KW-0444">Lipid biosynthesis</keyword>
<evidence type="ECO:0000256" key="2">
    <source>
        <dbReference type="ARBA" id="ARBA00006500"/>
    </source>
</evidence>
<evidence type="ECO:0000259" key="15">
    <source>
        <dbReference type="Pfam" id="PF20791"/>
    </source>
</evidence>
<gene>
    <name evidence="16" type="ORF">PHJA_002414100</name>
</gene>
<evidence type="ECO:0000256" key="12">
    <source>
        <dbReference type="SAM" id="MobiDB-lite"/>
    </source>
</evidence>
<feature type="domain" description="Acyl-ACP thioesterase N-terminal hotdog" evidence="14">
    <location>
        <begin position="229"/>
        <end position="363"/>
    </location>
</feature>
<dbReference type="Proteomes" id="UP000653305">
    <property type="component" value="Unassembled WGS sequence"/>
</dbReference>
<dbReference type="OrthoDB" id="618395at2759"/>
<keyword evidence="17" id="KW-1185">Reference proteome</keyword>
<dbReference type="SUPFAM" id="SSF54637">
    <property type="entry name" value="Thioesterase/thiol ester dehydrase-isomerase"/>
    <property type="match status" value="2"/>
</dbReference>
<keyword evidence="5 11" id="KW-0934">Plastid</keyword>
<reference evidence="16" key="1">
    <citation type="submission" date="2020-07" db="EMBL/GenBank/DDBJ databases">
        <title>Ethylene signaling mediates host invasion by parasitic plants.</title>
        <authorList>
            <person name="Yoshida S."/>
        </authorList>
    </citation>
    <scope>NUCLEOTIDE SEQUENCE</scope>
    <source>
        <strain evidence="16">Okayama</strain>
    </source>
</reference>
<dbReference type="PANTHER" id="PTHR31727">
    <property type="entry name" value="OLEOYL-ACYL CARRIER PROTEIN THIOESTERASE 1, CHLOROPLASTIC"/>
    <property type="match status" value="1"/>
</dbReference>
<evidence type="ECO:0000256" key="3">
    <source>
        <dbReference type="ARBA" id="ARBA00022516"/>
    </source>
</evidence>
<dbReference type="InterPro" id="IPR002864">
    <property type="entry name" value="Acyl-ACP_thioesterase_NHD"/>
</dbReference>
<keyword evidence="8" id="KW-0809">Transit peptide</keyword>
<evidence type="ECO:0000256" key="5">
    <source>
        <dbReference type="ARBA" id="ARBA00022640"/>
    </source>
</evidence>
<keyword evidence="10 11" id="KW-0275">Fatty acid biosynthesis</keyword>
<dbReference type="InterPro" id="IPR029069">
    <property type="entry name" value="HotDog_dom_sf"/>
</dbReference>